<keyword evidence="2" id="KW-0812">Transmembrane</keyword>
<feature type="transmembrane region" description="Helical" evidence="2">
    <location>
        <begin position="12"/>
        <end position="38"/>
    </location>
</feature>
<evidence type="ECO:0008006" key="4">
    <source>
        <dbReference type="Google" id="ProtNLM"/>
    </source>
</evidence>
<protein>
    <recommendedName>
        <fullName evidence="4">Major facilitator superfamily (MFS) profile domain-containing protein</fullName>
    </recommendedName>
</protein>
<accession>A0AAU7GDX8</accession>
<dbReference type="AlphaFoldDB" id="A0AAU7GDX8"/>
<feature type="transmembrane region" description="Helical" evidence="2">
    <location>
        <begin position="79"/>
        <end position="97"/>
    </location>
</feature>
<feature type="transmembrane region" description="Helical" evidence="2">
    <location>
        <begin position="109"/>
        <end position="132"/>
    </location>
</feature>
<keyword evidence="2" id="KW-0472">Membrane</keyword>
<evidence type="ECO:0000256" key="1">
    <source>
        <dbReference type="SAM" id="MobiDB-lite"/>
    </source>
</evidence>
<dbReference type="RefSeq" id="WP_348789041.1">
    <property type="nucleotide sequence ID" value="NZ_CP157390.1"/>
</dbReference>
<feature type="transmembrane region" description="Helical" evidence="2">
    <location>
        <begin position="50"/>
        <end position="72"/>
    </location>
</feature>
<keyword evidence="2" id="KW-1133">Transmembrane helix</keyword>
<name>A0AAU7GDX8_9MICO</name>
<dbReference type="EMBL" id="CP157390">
    <property type="protein sequence ID" value="XBM49121.1"/>
    <property type="molecule type" value="Genomic_DNA"/>
</dbReference>
<organism evidence="3">
    <name type="scientific">Leifsonia sp. NPDC080035</name>
    <dbReference type="NCBI Taxonomy" id="3143936"/>
    <lineage>
        <taxon>Bacteria</taxon>
        <taxon>Bacillati</taxon>
        <taxon>Actinomycetota</taxon>
        <taxon>Actinomycetes</taxon>
        <taxon>Micrococcales</taxon>
        <taxon>Microbacteriaceae</taxon>
        <taxon>Leifsonia</taxon>
    </lineage>
</organism>
<sequence>MTPARRYRFSDRFIRVATTALLIAMGVLVAGGFALGFASDAVPGEAGETLGAVAAGVVVGGVLVPLAIAAVLGGEAVKAGAGFLGLGLVVGVAGIAFGSIEGARDLLGAWAPLALWGGLLLLVGCAAGFWLAGRRAGVPQWLQLPILGSPRLPVSPRTRHRADAEPGAEPDRDR</sequence>
<feature type="region of interest" description="Disordered" evidence="1">
    <location>
        <begin position="154"/>
        <end position="174"/>
    </location>
</feature>
<feature type="compositionally biased region" description="Basic and acidic residues" evidence="1">
    <location>
        <begin position="161"/>
        <end position="174"/>
    </location>
</feature>
<evidence type="ECO:0000313" key="3">
    <source>
        <dbReference type="EMBL" id="XBM49121.1"/>
    </source>
</evidence>
<proteinExistence type="predicted"/>
<gene>
    <name evidence="3" type="ORF">AAME72_04500</name>
</gene>
<reference evidence="3" key="1">
    <citation type="submission" date="2024-05" db="EMBL/GenBank/DDBJ databases">
        <title>The Natural Products Discovery Center: Release of the First 8490 Sequenced Strains for Exploring Actinobacteria Biosynthetic Diversity.</title>
        <authorList>
            <person name="Kalkreuter E."/>
            <person name="Kautsar S.A."/>
            <person name="Yang D."/>
            <person name="Bader C.D."/>
            <person name="Teijaro C.N."/>
            <person name="Fluegel L."/>
            <person name="Davis C.M."/>
            <person name="Simpson J.R."/>
            <person name="Lauterbach L."/>
            <person name="Steele A.D."/>
            <person name="Gui C."/>
            <person name="Meng S."/>
            <person name="Li G."/>
            <person name="Viehrig K."/>
            <person name="Ye F."/>
            <person name="Su P."/>
            <person name="Kiefer A.F."/>
            <person name="Nichols A."/>
            <person name="Cepeda A.J."/>
            <person name="Yan W."/>
            <person name="Fan B."/>
            <person name="Jiang Y."/>
            <person name="Adhikari A."/>
            <person name="Zheng C.-J."/>
            <person name="Schuster L."/>
            <person name="Cowan T.M."/>
            <person name="Smanski M.J."/>
            <person name="Chevrette M.G."/>
            <person name="de Carvalho L.P.S."/>
            <person name="Shen B."/>
        </authorList>
    </citation>
    <scope>NUCLEOTIDE SEQUENCE</scope>
    <source>
        <strain evidence="3">NPDC080035</strain>
    </source>
</reference>
<evidence type="ECO:0000256" key="2">
    <source>
        <dbReference type="SAM" id="Phobius"/>
    </source>
</evidence>